<evidence type="ECO:0000256" key="1">
    <source>
        <dbReference type="SAM" id="Coils"/>
    </source>
</evidence>
<feature type="region of interest" description="Disordered" evidence="2">
    <location>
        <begin position="443"/>
        <end position="486"/>
    </location>
</feature>
<name>A0AA36JC19_9DINO</name>
<dbReference type="EMBL" id="CAUJNA010003445">
    <property type="protein sequence ID" value="CAJ1402253.1"/>
    <property type="molecule type" value="Genomic_DNA"/>
</dbReference>
<evidence type="ECO:0000256" key="2">
    <source>
        <dbReference type="SAM" id="MobiDB-lite"/>
    </source>
</evidence>
<dbReference type="Gene3D" id="1.20.5.340">
    <property type="match status" value="1"/>
</dbReference>
<accession>A0AA36JC19</accession>
<dbReference type="Proteomes" id="UP001178507">
    <property type="component" value="Unassembled WGS sequence"/>
</dbReference>
<feature type="region of interest" description="Disordered" evidence="2">
    <location>
        <begin position="393"/>
        <end position="418"/>
    </location>
</feature>
<dbReference type="AlphaFoldDB" id="A0AA36JC19"/>
<reference evidence="3" key="1">
    <citation type="submission" date="2023-08" db="EMBL/GenBank/DDBJ databases">
        <authorList>
            <person name="Chen Y."/>
            <person name="Shah S."/>
            <person name="Dougan E. K."/>
            <person name="Thang M."/>
            <person name="Chan C."/>
        </authorList>
    </citation>
    <scope>NUCLEOTIDE SEQUENCE</scope>
</reference>
<evidence type="ECO:0000313" key="3">
    <source>
        <dbReference type="EMBL" id="CAJ1402253.1"/>
    </source>
</evidence>
<feature type="coiled-coil region" evidence="1">
    <location>
        <begin position="79"/>
        <end position="148"/>
    </location>
</feature>
<feature type="compositionally biased region" description="Polar residues" evidence="2">
    <location>
        <begin position="451"/>
        <end position="461"/>
    </location>
</feature>
<dbReference type="SUPFAM" id="SSF57997">
    <property type="entry name" value="Tropomyosin"/>
    <property type="match status" value="1"/>
</dbReference>
<dbReference type="PANTHER" id="PTHR43941">
    <property type="entry name" value="STRUCTURAL MAINTENANCE OF CHROMOSOMES PROTEIN 2"/>
    <property type="match status" value="1"/>
</dbReference>
<feature type="region of interest" description="Disordered" evidence="2">
    <location>
        <begin position="287"/>
        <end position="311"/>
    </location>
</feature>
<feature type="compositionally biased region" description="Basic and acidic residues" evidence="2">
    <location>
        <begin position="468"/>
        <end position="486"/>
    </location>
</feature>
<sequence length="646" mass="71470">MAPSGDSLWSLWEVEALQVEDALLRLKRQLALQPPLLDQAVAAARRLRQRAESFKDWAWASLAAKDQSLQKAGYSALRPQVAEKRVSQLEDELAQLQDAAAAQEQRELDMLQSLQRAKSRNGQLLIQMQNLRDELEHLQQQHTIDDDNTYAKLQNMQDQLHAAWDRATEAENKCDTLGKKLAEARIHVHTERSVSHEGDEELAERLTDMQEQLEAARDRATDAEMECDSLRKQLEKAQAQPTAAGSPTSVGDEDLAERLADMQEQLEAERDRATDAEMECDSLRKQLEKAQARPAAAGSPLSVGDEDPAERMAEMQEQLEAARDRATDAELECNSLRKQLEKAQARPAAAGSPVSVGDEDPAERMAEMQEQLEAARDRATDAEMECDSLRKQLEKAQARPAAAGSPVSVGDEDPAERLAEMQEQLEAARDRATDAEMECHSLRKQLEKAQAQPTAAGSPTSVGDEDPAERLADMQEQLEAARDRATDAEMECDSLRKQLAKAQAQPTAAGSPTSVGDEDLAERLADMQEQLEAARDRATDADMECDSLRKQLEKAQAQPTAAGSPTSAGDEDLAQMLAGMQEQMEAARDRATDAEMQCRSLKTQLLAICETTSSELHHSFGVQGKTERELDLEHRIAQLLEDLKRF</sequence>
<evidence type="ECO:0000313" key="4">
    <source>
        <dbReference type="Proteomes" id="UP001178507"/>
    </source>
</evidence>
<protein>
    <submittedName>
        <fullName evidence="3">Uncharacterized protein</fullName>
    </submittedName>
</protein>
<keyword evidence="4" id="KW-1185">Reference proteome</keyword>
<gene>
    <name evidence="3" type="ORF">EVOR1521_LOCUS25184</name>
</gene>
<comment type="caution">
    <text evidence="3">The sequence shown here is derived from an EMBL/GenBank/DDBJ whole genome shotgun (WGS) entry which is preliminary data.</text>
</comment>
<dbReference type="PANTHER" id="PTHR43941:SF1">
    <property type="entry name" value="STRUCTURAL MAINTENANCE OF CHROMOSOMES PROTEIN 2"/>
    <property type="match status" value="1"/>
</dbReference>
<keyword evidence="1" id="KW-0175">Coiled coil</keyword>
<organism evidence="3 4">
    <name type="scientific">Effrenium voratum</name>
    <dbReference type="NCBI Taxonomy" id="2562239"/>
    <lineage>
        <taxon>Eukaryota</taxon>
        <taxon>Sar</taxon>
        <taxon>Alveolata</taxon>
        <taxon>Dinophyceae</taxon>
        <taxon>Suessiales</taxon>
        <taxon>Symbiodiniaceae</taxon>
        <taxon>Effrenium</taxon>
    </lineage>
</organism>
<feature type="region of interest" description="Disordered" evidence="2">
    <location>
        <begin position="340"/>
        <end position="364"/>
    </location>
</feature>
<proteinExistence type="predicted"/>